<dbReference type="GO" id="GO:0006281">
    <property type="term" value="P:DNA repair"/>
    <property type="evidence" value="ECO:0007669"/>
    <property type="project" value="TreeGrafter"/>
</dbReference>
<sequence length="1007" mass="110495">MQIDDQHTSVYDFVTDGTPTDVVARYASLKTQALHADYGELDRNIVVIDTETTGVSERKDELTQIAAARLERGEITEWFVTFVNPGKPIPDEISHLTNIFDTDVADAPTPVETCEQLAQFVGDATLVAHNAAFDRHFVTKNAGGACLKENLWIDSLDLARIALPRLKSHRLIDLVHAFDAPISTHRADADVEALCAVYRILLAAVSDMPNDLVEYISKLAPIEEWSTGAVFALIAAQQREHTTSAAGEKAETFPFSLSAMRRGRFSQANQPKPASENASENAQSEDLPMEFPAVEEIEAAFSPDGLVGSLYNDFEPRDEQVVMAKEVLKAFSTSTNLVVEAGTGVGKSMAYLLPSALGALRSGSRIGVATKTNALLDQIVYKELPLLKRTLAEAGVGDLSYVALKGFSHYPCMRKVSHIVSDGARTVNVTGKDVSQAPSIAALLSYIEQTEYDDMDGLKLDYRVLPRYAITTTSRECLKRKCPFFGPQCFVHGLRKRAESANVLVTNHSLFFCDLAAEGFLLPPTRYWVVDEAHGAEAEARRALAVKLDAAEIVRLANRLAATDAKRNPFVRLERRAPMNEATMPEASSLFYGLTEKAAKAGRAFSGDAIAFSHHMKDLVACDTNRQNRNYENIELWINDEVRASQQFAGLREYGKKFQESAEKLVAAASELVAFLEGVDGVADVQRDVATVVIDAKGMLQACDLILNKVDENYVYAAKLSRKPERVAECLEALIVNIGATLDETLYEKTHSVVYASATIAVGDDFKNFLGAMGLGETEESRANTCMLGSSYDFDKNMQVLVLTDIPEPNQPGYLETLEDFLMQAHLAQNGSMLTLFTNRREMEECFGAVDPSLKEAGLRLVCQKWGVSTKGLRDDFLKDEHLSLFALKSFWEGFDAPGATLKGVVIPKLPFAKPTDPLSCERAVRDSSAWSHYTLPQAVIEVKQAAGRLIRSQTDSGTLVLADKRLVTKGYGRVFLRSLPSKNIVKCTRAEAIEVLRRGVAGSAIQ</sequence>
<dbReference type="GO" id="GO:0005524">
    <property type="term" value="F:ATP binding"/>
    <property type="evidence" value="ECO:0007669"/>
    <property type="project" value="UniProtKB-KW"/>
</dbReference>
<protein>
    <submittedName>
        <fullName evidence="8">DNA polymerase III subunit epsilon</fullName>
    </submittedName>
</protein>
<dbReference type="InterPro" id="IPR045028">
    <property type="entry name" value="DinG/Rad3-like"/>
</dbReference>
<dbReference type="InterPro" id="IPR027417">
    <property type="entry name" value="P-loop_NTPase"/>
</dbReference>
<dbReference type="SMART" id="SM00491">
    <property type="entry name" value="HELICc2"/>
    <property type="match status" value="1"/>
</dbReference>
<dbReference type="AlphaFoldDB" id="A0A369LIE8"/>
<dbReference type="PROSITE" id="PS51193">
    <property type="entry name" value="HELICASE_ATP_BIND_2"/>
    <property type="match status" value="1"/>
</dbReference>
<dbReference type="PANTHER" id="PTHR11472">
    <property type="entry name" value="DNA REPAIR DEAD HELICASE RAD3/XP-D SUBFAMILY MEMBER"/>
    <property type="match status" value="1"/>
</dbReference>
<evidence type="ECO:0000313" key="8">
    <source>
        <dbReference type="EMBL" id="RDB58449.1"/>
    </source>
</evidence>
<dbReference type="GO" id="GO:0004527">
    <property type="term" value="F:exonuclease activity"/>
    <property type="evidence" value="ECO:0007669"/>
    <property type="project" value="UniProtKB-KW"/>
</dbReference>
<name>A0A369LIE8_9ACTN</name>
<evidence type="ECO:0000256" key="6">
    <source>
        <dbReference type="SAM" id="MobiDB-lite"/>
    </source>
</evidence>
<dbReference type="EMBL" id="PPTO01000008">
    <property type="protein sequence ID" value="RDB58449.1"/>
    <property type="molecule type" value="Genomic_DNA"/>
</dbReference>
<dbReference type="PANTHER" id="PTHR11472:SF34">
    <property type="entry name" value="REGULATOR OF TELOMERE ELONGATION HELICASE 1"/>
    <property type="match status" value="1"/>
</dbReference>
<evidence type="ECO:0000256" key="1">
    <source>
        <dbReference type="ARBA" id="ARBA00022741"/>
    </source>
</evidence>
<feature type="domain" description="Helicase ATP-binding" evidence="7">
    <location>
        <begin position="306"/>
        <end position="580"/>
    </location>
</feature>
<evidence type="ECO:0000256" key="3">
    <source>
        <dbReference type="ARBA" id="ARBA00022839"/>
    </source>
</evidence>
<proteinExistence type="inferred from homology"/>
<reference evidence="8 9" key="1">
    <citation type="journal article" date="2018" name="Elife">
        <title>Discovery and characterization of a prevalent human gut bacterial enzyme sufficient for the inactivation of a family of plant toxins.</title>
        <authorList>
            <person name="Koppel N."/>
            <person name="Bisanz J.E."/>
            <person name="Pandelia M.E."/>
            <person name="Turnbaugh P.J."/>
            <person name="Balskus E.P."/>
        </authorList>
    </citation>
    <scope>NUCLEOTIDE SEQUENCE [LARGE SCALE GENOMIC DNA]</scope>
    <source>
        <strain evidence="8 9">OB21 GAM31</strain>
    </source>
</reference>
<comment type="similarity">
    <text evidence="5">Belongs to the helicase family. DinG subfamily.</text>
</comment>
<gene>
    <name evidence="8" type="ORF">C1881_06010</name>
</gene>
<dbReference type="InterPro" id="IPR013520">
    <property type="entry name" value="Ribonucl_H"/>
</dbReference>
<dbReference type="InterPro" id="IPR036397">
    <property type="entry name" value="RNaseH_sf"/>
</dbReference>
<dbReference type="CDD" id="cd06127">
    <property type="entry name" value="DEDDh"/>
    <property type="match status" value="1"/>
</dbReference>
<dbReference type="Gene3D" id="3.40.50.300">
    <property type="entry name" value="P-loop containing nucleotide triphosphate hydrolases"/>
    <property type="match status" value="2"/>
</dbReference>
<dbReference type="InterPro" id="IPR006555">
    <property type="entry name" value="ATP-dep_Helicase_C"/>
</dbReference>
<keyword evidence="2" id="KW-0378">Hydrolase</keyword>
<keyword evidence="4" id="KW-0067">ATP-binding</keyword>
<feature type="region of interest" description="Disordered" evidence="6">
    <location>
        <begin position="266"/>
        <end position="285"/>
    </location>
</feature>
<dbReference type="GO" id="GO:0003678">
    <property type="term" value="F:DNA helicase activity"/>
    <property type="evidence" value="ECO:0007669"/>
    <property type="project" value="TreeGrafter"/>
</dbReference>
<keyword evidence="3" id="KW-0540">Nuclease</keyword>
<dbReference type="InterPro" id="IPR012337">
    <property type="entry name" value="RNaseH-like_sf"/>
</dbReference>
<keyword evidence="3" id="KW-0269">Exonuclease</keyword>
<dbReference type="GO" id="GO:0016818">
    <property type="term" value="F:hydrolase activity, acting on acid anhydrides, in phosphorus-containing anhydrides"/>
    <property type="evidence" value="ECO:0007669"/>
    <property type="project" value="InterPro"/>
</dbReference>
<feature type="compositionally biased region" description="Polar residues" evidence="6">
    <location>
        <begin position="266"/>
        <end position="284"/>
    </location>
</feature>
<dbReference type="Pfam" id="PF00929">
    <property type="entry name" value="RNase_T"/>
    <property type="match status" value="1"/>
</dbReference>
<evidence type="ECO:0000259" key="7">
    <source>
        <dbReference type="PROSITE" id="PS51193"/>
    </source>
</evidence>
<comment type="caution">
    <text evidence="8">The sequence shown here is derived from an EMBL/GenBank/DDBJ whole genome shotgun (WGS) entry which is preliminary data.</text>
</comment>
<dbReference type="Gene3D" id="3.30.420.10">
    <property type="entry name" value="Ribonuclease H-like superfamily/Ribonuclease H"/>
    <property type="match status" value="1"/>
</dbReference>
<dbReference type="RefSeq" id="WP_114615630.1">
    <property type="nucleotide sequence ID" value="NZ_PPTO01000008.1"/>
</dbReference>
<dbReference type="InterPro" id="IPR014013">
    <property type="entry name" value="Helic_SF1/SF2_ATP-bd_DinG/Rad3"/>
</dbReference>
<organism evidence="8 9">
    <name type="scientific">Slackia isoflavoniconvertens</name>
    <dbReference type="NCBI Taxonomy" id="572010"/>
    <lineage>
        <taxon>Bacteria</taxon>
        <taxon>Bacillati</taxon>
        <taxon>Actinomycetota</taxon>
        <taxon>Coriobacteriia</taxon>
        <taxon>Eggerthellales</taxon>
        <taxon>Eggerthellaceae</taxon>
        <taxon>Slackia</taxon>
    </lineage>
</organism>
<evidence type="ECO:0000313" key="9">
    <source>
        <dbReference type="Proteomes" id="UP000253975"/>
    </source>
</evidence>
<keyword evidence="1" id="KW-0547">Nucleotide-binding</keyword>
<dbReference type="SUPFAM" id="SSF52540">
    <property type="entry name" value="P-loop containing nucleoside triphosphate hydrolases"/>
    <property type="match status" value="1"/>
</dbReference>
<dbReference type="SMART" id="SM00479">
    <property type="entry name" value="EXOIII"/>
    <property type="match status" value="1"/>
</dbReference>
<evidence type="ECO:0000256" key="2">
    <source>
        <dbReference type="ARBA" id="ARBA00022801"/>
    </source>
</evidence>
<dbReference type="Pfam" id="PF13307">
    <property type="entry name" value="Helicase_C_2"/>
    <property type="match status" value="1"/>
</dbReference>
<dbReference type="FunFam" id="3.30.420.10:FF:000045">
    <property type="entry name" value="3'-5' exonuclease DinG"/>
    <property type="match status" value="1"/>
</dbReference>
<dbReference type="GO" id="GO:0003676">
    <property type="term" value="F:nucleic acid binding"/>
    <property type="evidence" value="ECO:0007669"/>
    <property type="project" value="InterPro"/>
</dbReference>
<dbReference type="Proteomes" id="UP000253975">
    <property type="component" value="Unassembled WGS sequence"/>
</dbReference>
<evidence type="ECO:0000256" key="5">
    <source>
        <dbReference type="ARBA" id="ARBA00038058"/>
    </source>
</evidence>
<evidence type="ECO:0000256" key="4">
    <source>
        <dbReference type="ARBA" id="ARBA00022840"/>
    </source>
</evidence>
<accession>A0A369LIE8</accession>
<dbReference type="SUPFAM" id="SSF53098">
    <property type="entry name" value="Ribonuclease H-like"/>
    <property type="match status" value="1"/>
</dbReference>